<evidence type="ECO:0000313" key="1">
    <source>
        <dbReference type="EMBL" id="GFN80838.1"/>
    </source>
</evidence>
<sequence length="90" mass="10498">MLMIRIKRYVVLEIRLKRVLLSETREDRVSLLEKSQQSAAVGDQSQGVVVLEIITSVLLQAIRVKTVVMFIDRGYRFVVLKNRVRRMLLL</sequence>
<proteinExistence type="predicted"/>
<dbReference type="AlphaFoldDB" id="A0AAV3YEY1"/>
<protein>
    <submittedName>
        <fullName evidence="1">Uncharacterized protein</fullName>
    </submittedName>
</protein>
<organism evidence="1 2">
    <name type="scientific">Plakobranchus ocellatus</name>
    <dbReference type="NCBI Taxonomy" id="259542"/>
    <lineage>
        <taxon>Eukaryota</taxon>
        <taxon>Metazoa</taxon>
        <taxon>Spiralia</taxon>
        <taxon>Lophotrochozoa</taxon>
        <taxon>Mollusca</taxon>
        <taxon>Gastropoda</taxon>
        <taxon>Heterobranchia</taxon>
        <taxon>Euthyneura</taxon>
        <taxon>Panpulmonata</taxon>
        <taxon>Sacoglossa</taxon>
        <taxon>Placobranchoidea</taxon>
        <taxon>Plakobranchidae</taxon>
        <taxon>Plakobranchus</taxon>
    </lineage>
</organism>
<gene>
    <name evidence="1" type="ORF">PoB_000734400</name>
</gene>
<comment type="caution">
    <text evidence="1">The sequence shown here is derived from an EMBL/GenBank/DDBJ whole genome shotgun (WGS) entry which is preliminary data.</text>
</comment>
<accession>A0AAV3YEY1</accession>
<dbReference type="Proteomes" id="UP000735302">
    <property type="component" value="Unassembled WGS sequence"/>
</dbReference>
<dbReference type="EMBL" id="BLXT01000847">
    <property type="protein sequence ID" value="GFN80838.1"/>
    <property type="molecule type" value="Genomic_DNA"/>
</dbReference>
<reference evidence="1 2" key="1">
    <citation type="journal article" date="2021" name="Elife">
        <title>Chloroplast acquisition without the gene transfer in kleptoplastic sea slugs, Plakobranchus ocellatus.</title>
        <authorList>
            <person name="Maeda T."/>
            <person name="Takahashi S."/>
            <person name="Yoshida T."/>
            <person name="Shimamura S."/>
            <person name="Takaki Y."/>
            <person name="Nagai Y."/>
            <person name="Toyoda A."/>
            <person name="Suzuki Y."/>
            <person name="Arimoto A."/>
            <person name="Ishii H."/>
            <person name="Satoh N."/>
            <person name="Nishiyama T."/>
            <person name="Hasebe M."/>
            <person name="Maruyama T."/>
            <person name="Minagawa J."/>
            <person name="Obokata J."/>
            <person name="Shigenobu S."/>
        </authorList>
    </citation>
    <scope>NUCLEOTIDE SEQUENCE [LARGE SCALE GENOMIC DNA]</scope>
</reference>
<name>A0AAV3YEY1_9GAST</name>
<evidence type="ECO:0000313" key="2">
    <source>
        <dbReference type="Proteomes" id="UP000735302"/>
    </source>
</evidence>
<keyword evidence="2" id="KW-1185">Reference proteome</keyword>